<evidence type="ECO:0000256" key="5">
    <source>
        <dbReference type="ARBA" id="ARBA00023136"/>
    </source>
</evidence>
<dbReference type="EMBL" id="JBHSQB010000019">
    <property type="protein sequence ID" value="MFC6098154.1"/>
    <property type="molecule type" value="Genomic_DNA"/>
</dbReference>
<evidence type="ECO:0000313" key="9">
    <source>
        <dbReference type="EMBL" id="MFC6098154.1"/>
    </source>
</evidence>
<dbReference type="InterPro" id="IPR025857">
    <property type="entry name" value="MacB_PCD"/>
</dbReference>
<feature type="transmembrane region" description="Helical" evidence="6">
    <location>
        <begin position="773"/>
        <end position="794"/>
    </location>
</feature>
<feature type="transmembrane region" description="Helical" evidence="6">
    <location>
        <begin position="741"/>
        <end position="761"/>
    </location>
</feature>
<name>A0ABW1PRG5_9FLAO</name>
<feature type="transmembrane region" description="Helical" evidence="6">
    <location>
        <begin position="383"/>
        <end position="406"/>
    </location>
</feature>
<dbReference type="Pfam" id="PF02687">
    <property type="entry name" value="FtsX"/>
    <property type="match status" value="2"/>
</dbReference>
<keyword evidence="4 6" id="KW-1133">Transmembrane helix</keyword>
<keyword evidence="10" id="KW-1185">Reference proteome</keyword>
<dbReference type="Proteomes" id="UP001596287">
    <property type="component" value="Unassembled WGS sequence"/>
</dbReference>
<feature type="transmembrane region" description="Helical" evidence="6">
    <location>
        <begin position="427"/>
        <end position="451"/>
    </location>
</feature>
<dbReference type="PANTHER" id="PTHR30572">
    <property type="entry name" value="MEMBRANE COMPONENT OF TRANSPORTER-RELATED"/>
    <property type="match status" value="1"/>
</dbReference>
<gene>
    <name evidence="9" type="ORF">ACFPVY_15995</name>
</gene>
<dbReference type="InterPro" id="IPR003838">
    <property type="entry name" value="ABC3_permease_C"/>
</dbReference>
<evidence type="ECO:0000259" key="8">
    <source>
        <dbReference type="Pfam" id="PF12704"/>
    </source>
</evidence>
<evidence type="ECO:0000256" key="2">
    <source>
        <dbReference type="ARBA" id="ARBA00022475"/>
    </source>
</evidence>
<dbReference type="PANTHER" id="PTHR30572:SF18">
    <property type="entry name" value="ABC-TYPE MACROLIDE FAMILY EXPORT SYSTEM PERMEASE COMPONENT 2"/>
    <property type="match status" value="1"/>
</dbReference>
<dbReference type="RefSeq" id="WP_379793151.1">
    <property type="nucleotide sequence ID" value="NZ_JBHSQB010000019.1"/>
</dbReference>
<feature type="transmembrane region" description="Helical" evidence="6">
    <location>
        <begin position="289"/>
        <end position="311"/>
    </location>
</feature>
<evidence type="ECO:0000313" key="10">
    <source>
        <dbReference type="Proteomes" id="UP001596287"/>
    </source>
</evidence>
<dbReference type="Pfam" id="PF12704">
    <property type="entry name" value="MacB_PCD"/>
    <property type="match status" value="2"/>
</dbReference>
<feature type="domain" description="MacB-like periplasmic core" evidence="8">
    <location>
        <begin position="433"/>
        <end position="655"/>
    </location>
</feature>
<evidence type="ECO:0000256" key="4">
    <source>
        <dbReference type="ARBA" id="ARBA00022989"/>
    </source>
</evidence>
<feature type="domain" description="MacB-like periplasmic core" evidence="8">
    <location>
        <begin position="20"/>
        <end position="233"/>
    </location>
</feature>
<feature type="transmembrane region" description="Helical" evidence="6">
    <location>
        <begin position="21"/>
        <end position="41"/>
    </location>
</feature>
<sequence length="812" mass="93138">MLKNWLKIYLYQIRNNKFFTALNVLGLSIGIAGLIFSILYWNDEHSYNAWNPGKENVFQSINRVSLDEYWASNVAPLEDNLKEFEEVESFCYMDNWYYNEIIQYKNKKEIFKITDAQKTFFEMFPFKFIKGYGKSALKDNASIAISEKAAEKLFGTEDPLGKIVTYSGRKLVVRGVYVIPGKSSMQPDAVTNLIDVRITEAKGEWGWGNFNFGLMIKLKNSDDKNKVTQKIQDLMFKNRIVVWAKKEGITVAEWEKKKGKDQLKVILEPLKDSRLHSITDGFAEGKGNYQFLVIMIGLSILILILSIVNYVNLATANAIKRAKEVGVRKIIGASKSNIVKQFLFETILTTSFSILLALVIVELSLPYYNEFLGKELVIFGSQFYLQIIAIFLITVTVSGIFPAVYVSNFETLKVLKGNFGRSKSGVWLRNGMLILQFSIATFFIIGSYIVYEQIKFISEKDLGFKGDQVISITYRNKYNWREENYKEKIYNRYNMIKSNVSAINGVEQVSTGAFSFGSGNGSTTGFSYKGSENIQGKNMGVDFDMLEMMQIKIKEGRTLSEKFSSDTINSMLVNETALKMMGEKDPIGKEVEWNGRKLKLVGIVKDFNLMGPQEKVQPMVFFHFKTVDWMLQNASKIHVKVKGENIQQTIAEIEKFWTKKVDTDYPFEYDFVDKEYARTYEGFVKQKDLFSLLNIIVILIALFGLFALASYSIQRRMKEIAIRKTLGAETKTLLKDLSKQYIIFCVIGFLIALFPVYFLLGKWLENFAYRIEISLIPFVIGFFALLILTLIVVLSRAYQATKVNVLKYLKYE</sequence>
<feature type="transmembrane region" description="Helical" evidence="6">
    <location>
        <begin position="689"/>
        <end position="713"/>
    </location>
</feature>
<evidence type="ECO:0000256" key="3">
    <source>
        <dbReference type="ARBA" id="ARBA00022692"/>
    </source>
</evidence>
<protein>
    <submittedName>
        <fullName evidence="9">ABC transporter permease</fullName>
    </submittedName>
</protein>
<keyword evidence="3 6" id="KW-0812">Transmembrane</keyword>
<accession>A0ABW1PRG5</accession>
<evidence type="ECO:0000256" key="6">
    <source>
        <dbReference type="SAM" id="Phobius"/>
    </source>
</evidence>
<keyword evidence="2" id="KW-1003">Cell membrane</keyword>
<feature type="domain" description="ABC3 transporter permease C-terminal" evidence="7">
    <location>
        <begin position="693"/>
        <end position="804"/>
    </location>
</feature>
<comment type="caution">
    <text evidence="9">The sequence shown here is derived from an EMBL/GenBank/DDBJ whole genome shotgun (WGS) entry which is preliminary data.</text>
</comment>
<evidence type="ECO:0000259" key="7">
    <source>
        <dbReference type="Pfam" id="PF02687"/>
    </source>
</evidence>
<keyword evidence="5 6" id="KW-0472">Membrane</keyword>
<proteinExistence type="predicted"/>
<feature type="transmembrane region" description="Helical" evidence="6">
    <location>
        <begin position="342"/>
        <end position="363"/>
    </location>
</feature>
<evidence type="ECO:0000256" key="1">
    <source>
        <dbReference type="ARBA" id="ARBA00004651"/>
    </source>
</evidence>
<comment type="subcellular location">
    <subcellularLocation>
        <location evidence="1">Cell membrane</location>
        <topology evidence="1">Multi-pass membrane protein</topology>
    </subcellularLocation>
</comment>
<dbReference type="InterPro" id="IPR050250">
    <property type="entry name" value="Macrolide_Exporter_MacB"/>
</dbReference>
<reference evidence="10" key="1">
    <citation type="journal article" date="2019" name="Int. J. Syst. Evol. Microbiol.">
        <title>The Global Catalogue of Microorganisms (GCM) 10K type strain sequencing project: providing services to taxonomists for standard genome sequencing and annotation.</title>
        <authorList>
            <consortium name="The Broad Institute Genomics Platform"/>
            <consortium name="The Broad Institute Genome Sequencing Center for Infectious Disease"/>
            <person name="Wu L."/>
            <person name="Ma J."/>
        </authorList>
    </citation>
    <scope>NUCLEOTIDE SEQUENCE [LARGE SCALE GENOMIC DNA]</scope>
    <source>
        <strain evidence="10">CCUG 49679</strain>
    </source>
</reference>
<organism evidence="9 10">
    <name type="scientific">Flavobacterium qiangtangense</name>
    <dbReference type="NCBI Taxonomy" id="1442595"/>
    <lineage>
        <taxon>Bacteria</taxon>
        <taxon>Pseudomonadati</taxon>
        <taxon>Bacteroidota</taxon>
        <taxon>Flavobacteriia</taxon>
        <taxon>Flavobacteriales</taxon>
        <taxon>Flavobacteriaceae</taxon>
        <taxon>Flavobacterium</taxon>
    </lineage>
</organism>
<feature type="domain" description="ABC3 transporter permease C-terminal" evidence="7">
    <location>
        <begin position="298"/>
        <end position="406"/>
    </location>
</feature>